<proteinExistence type="predicted"/>
<dbReference type="GO" id="GO:2001294">
    <property type="term" value="P:malonyl-CoA catabolic process"/>
    <property type="evidence" value="ECO:0007669"/>
    <property type="project" value="TreeGrafter"/>
</dbReference>
<name>A0A0C9MUF6_9FUNG</name>
<sequence length="505" mass="58297">MQRAFRRGLALQRHSFSIVQKIHIIHRQHFKVQAATATSTATATTSRPTPLEIFDTGKNRNPDMTSNRLHIQELLEKITEKTNNLPPPIFTEKCCEFYKQLDKNGKLEFFDVLSKEFDVDRDNSLKQAREYINAKSKSDTTQIEKNLQYFLEPKYNIFLDRVHQLPNGLKFLADMRADLLDLMGPRGSTTYNEYISLEQDIRLKLKKYVIGFLKLERITWEKSSAALLEKICSYEAVHQVKDWKDIKRRLDPDRRVYAFFENNIPNEPLVFVHVALLPSLANSVQAILEAPRPTKQDLHPSNFEYAICYSITTQQGLGGINLGNYLIKQAVDDLQKQFPMLKVFATLSPMPGYRQWLTSQVDCDPTVQAEFEHVPDWKNKLNRFNSKDQDELKDPLMRLCSRYILSEKRGGSNALDPVANFHLRNGACAHQIHWQADTSEKGIRDSFGIMINYNYITDRLESNHRLYQKNGTISISEPSAASASAAGEESWLSQWIVQKQQQQHQ</sequence>
<dbReference type="AlphaFoldDB" id="A0A0C9MUF6"/>
<evidence type="ECO:0000313" key="4">
    <source>
        <dbReference type="Proteomes" id="UP000053815"/>
    </source>
</evidence>
<keyword evidence="4" id="KW-1185">Reference proteome</keyword>
<dbReference type="EMBL" id="DF836388">
    <property type="protein sequence ID" value="GAN05718.1"/>
    <property type="molecule type" value="Genomic_DNA"/>
</dbReference>
<protein>
    <submittedName>
        <fullName evidence="3">Malonyl-CoA decarboxylase</fullName>
    </submittedName>
</protein>
<evidence type="ECO:0000259" key="2">
    <source>
        <dbReference type="Pfam" id="PF17408"/>
    </source>
</evidence>
<evidence type="ECO:0000259" key="1">
    <source>
        <dbReference type="Pfam" id="PF05292"/>
    </source>
</evidence>
<dbReference type="PANTHER" id="PTHR28641:SF1">
    <property type="entry name" value="MALONYL-COA DECARBOXYLASE, MITOCHONDRIAL"/>
    <property type="match status" value="1"/>
</dbReference>
<dbReference type="Gene3D" id="3.40.630.150">
    <property type="entry name" value="Malonyl-CoA decarboxylase, catalytic domain"/>
    <property type="match status" value="1"/>
</dbReference>
<dbReference type="InterPro" id="IPR042303">
    <property type="entry name" value="Malonyl_CoA_deC_C_sf"/>
</dbReference>
<gene>
    <name evidence="3" type="ORF">MAM1_0099d05192</name>
</gene>
<dbReference type="GO" id="GO:0050080">
    <property type="term" value="F:malonyl-CoA decarboxylase activity"/>
    <property type="evidence" value="ECO:0007669"/>
    <property type="project" value="InterPro"/>
</dbReference>
<evidence type="ECO:0000313" key="3">
    <source>
        <dbReference type="EMBL" id="GAN05718.1"/>
    </source>
</evidence>
<dbReference type="STRING" id="91626.A0A0C9MUF6"/>
<dbReference type="Pfam" id="PF05292">
    <property type="entry name" value="MCD"/>
    <property type="match status" value="1"/>
</dbReference>
<feature type="domain" description="Malonyl-CoA decarboxylase C-terminal" evidence="1">
    <location>
        <begin position="211"/>
        <end position="455"/>
    </location>
</feature>
<dbReference type="Pfam" id="PF17408">
    <property type="entry name" value="MCD_N"/>
    <property type="match status" value="1"/>
</dbReference>
<dbReference type="Gene3D" id="1.20.140.90">
    <property type="entry name" value="Malonyl-CoA decarboxylase, oligemerization domain"/>
    <property type="match status" value="1"/>
</dbReference>
<accession>A0A0C9MUF6</accession>
<dbReference type="GO" id="GO:0005782">
    <property type="term" value="C:peroxisomal matrix"/>
    <property type="evidence" value="ECO:0007669"/>
    <property type="project" value="TreeGrafter"/>
</dbReference>
<feature type="domain" description="Malonyl-CoA decarboxylase N-terminal" evidence="2">
    <location>
        <begin position="117"/>
        <end position="184"/>
    </location>
</feature>
<dbReference type="Proteomes" id="UP000053815">
    <property type="component" value="Unassembled WGS sequence"/>
</dbReference>
<dbReference type="GO" id="GO:0005759">
    <property type="term" value="C:mitochondrial matrix"/>
    <property type="evidence" value="ECO:0007669"/>
    <property type="project" value="TreeGrafter"/>
</dbReference>
<dbReference type="InterPro" id="IPR035372">
    <property type="entry name" value="MCD_N"/>
</dbReference>
<dbReference type="InterPro" id="IPR007956">
    <property type="entry name" value="Malonyl_CoA_deC_C"/>
</dbReference>
<dbReference type="OrthoDB" id="426718at2759"/>
<dbReference type="GO" id="GO:0006085">
    <property type="term" value="P:acetyl-CoA biosynthetic process"/>
    <property type="evidence" value="ECO:0007669"/>
    <property type="project" value="TreeGrafter"/>
</dbReference>
<dbReference type="InterPro" id="IPR038351">
    <property type="entry name" value="MCD_N_sf"/>
</dbReference>
<dbReference type="PANTHER" id="PTHR28641">
    <property type="match status" value="1"/>
</dbReference>
<organism evidence="3">
    <name type="scientific">Mucor ambiguus</name>
    <dbReference type="NCBI Taxonomy" id="91626"/>
    <lineage>
        <taxon>Eukaryota</taxon>
        <taxon>Fungi</taxon>
        <taxon>Fungi incertae sedis</taxon>
        <taxon>Mucoromycota</taxon>
        <taxon>Mucoromycotina</taxon>
        <taxon>Mucoromycetes</taxon>
        <taxon>Mucorales</taxon>
        <taxon>Mucorineae</taxon>
        <taxon>Mucoraceae</taxon>
        <taxon>Mucor</taxon>
    </lineage>
</organism>
<dbReference type="InterPro" id="IPR038917">
    <property type="entry name" value="Malonyl_CoA_deC"/>
</dbReference>
<dbReference type="GO" id="GO:0006633">
    <property type="term" value="P:fatty acid biosynthetic process"/>
    <property type="evidence" value="ECO:0007669"/>
    <property type="project" value="InterPro"/>
</dbReference>
<reference evidence="3" key="1">
    <citation type="submission" date="2014-09" db="EMBL/GenBank/DDBJ databases">
        <title>Draft genome sequence of an oleaginous Mucoromycotina fungus Mucor ambiguus NBRC6742.</title>
        <authorList>
            <person name="Takeda I."/>
            <person name="Yamane N."/>
            <person name="Morita T."/>
            <person name="Tamano K."/>
            <person name="Machida M."/>
            <person name="Baker S."/>
            <person name="Koike H."/>
        </authorList>
    </citation>
    <scope>NUCLEOTIDE SEQUENCE</scope>
    <source>
        <strain evidence="3">NBRC 6742</strain>
    </source>
</reference>